<gene>
    <name evidence="2" type="ORF">F2P45_24760</name>
</gene>
<accession>A0ABX0NZN3</accession>
<evidence type="ECO:0000313" key="3">
    <source>
        <dbReference type="Proteomes" id="UP000609726"/>
    </source>
</evidence>
<evidence type="ECO:0008006" key="4">
    <source>
        <dbReference type="Google" id="ProtNLM"/>
    </source>
</evidence>
<sequence length="161" mass="17581">MAERQYEESAAMMELEKTMRTASTRHPSLRTLLLSLALMASPMAVFAATIAKPDPAMVARYGSDAKALDAKLAECGSRKDMAAALSDVACMSADEASRVAERKNLASKCNAADTFVYIPGTLKGKEYEDYVIKRAPSDAQLKNCNQTRAQWVRDKLAKTPK</sequence>
<name>A0ABX0NZN3_9BURK</name>
<feature type="signal peptide" evidence="1">
    <location>
        <begin position="1"/>
        <end position="47"/>
    </location>
</feature>
<proteinExistence type="predicted"/>
<protein>
    <recommendedName>
        <fullName evidence="4">DUF1311 domain-containing protein</fullName>
    </recommendedName>
</protein>
<evidence type="ECO:0000256" key="1">
    <source>
        <dbReference type="SAM" id="SignalP"/>
    </source>
</evidence>
<dbReference type="RefSeq" id="WP_166880850.1">
    <property type="nucleotide sequence ID" value="NZ_WHJH01000041.1"/>
</dbReference>
<feature type="chain" id="PRO_5045342334" description="DUF1311 domain-containing protein" evidence="1">
    <location>
        <begin position="48"/>
        <end position="161"/>
    </location>
</feature>
<organism evidence="2 3">
    <name type="scientific">Massilia mucilaginosa</name>
    <dbReference type="NCBI Taxonomy" id="2609282"/>
    <lineage>
        <taxon>Bacteria</taxon>
        <taxon>Pseudomonadati</taxon>
        <taxon>Pseudomonadota</taxon>
        <taxon>Betaproteobacteria</taxon>
        <taxon>Burkholderiales</taxon>
        <taxon>Oxalobacteraceae</taxon>
        <taxon>Telluria group</taxon>
        <taxon>Massilia</taxon>
    </lineage>
</organism>
<dbReference type="Proteomes" id="UP000609726">
    <property type="component" value="Unassembled WGS sequence"/>
</dbReference>
<evidence type="ECO:0000313" key="2">
    <source>
        <dbReference type="EMBL" id="NHZ92191.1"/>
    </source>
</evidence>
<comment type="caution">
    <text evidence="2">The sequence shown here is derived from an EMBL/GenBank/DDBJ whole genome shotgun (WGS) entry which is preliminary data.</text>
</comment>
<keyword evidence="3" id="KW-1185">Reference proteome</keyword>
<reference evidence="2 3" key="1">
    <citation type="submission" date="2019-10" db="EMBL/GenBank/DDBJ databases">
        <title>Taxonomy of Antarctic Massilia spp.: description of Massilia rubra sp. nov., Massilia aquatica sp. nov., Massilia mucilaginosa sp. nov., Massilia frigida sp. nov. isolated from streams, lakes and regoliths.</title>
        <authorList>
            <person name="Holochova P."/>
            <person name="Sedlacek I."/>
            <person name="Kralova S."/>
            <person name="Maslanova I."/>
            <person name="Busse H.-J."/>
            <person name="Stankova E."/>
            <person name="Vrbovska V."/>
            <person name="Kovarovic V."/>
            <person name="Bartak M."/>
            <person name="Svec P."/>
            <person name="Pantucek R."/>
        </authorList>
    </citation>
    <scope>NUCLEOTIDE SEQUENCE [LARGE SCALE GENOMIC DNA]</scope>
    <source>
        <strain evidence="2 3">CCM 8733</strain>
    </source>
</reference>
<dbReference type="EMBL" id="WHJH01000041">
    <property type="protein sequence ID" value="NHZ92191.1"/>
    <property type="molecule type" value="Genomic_DNA"/>
</dbReference>
<keyword evidence="1" id="KW-0732">Signal</keyword>